<accession>A0A1I0XDT3</accession>
<evidence type="ECO:0000313" key="2">
    <source>
        <dbReference type="Proteomes" id="UP000198619"/>
    </source>
</evidence>
<sequence length="59" mass="6872">MESSEEVVVAKALVEKVKVNTMKEMSSNNVFLKDFFIIKHPIKYKFILEYSISLFSNKV</sequence>
<reference evidence="1 2" key="1">
    <citation type="submission" date="2016-10" db="EMBL/GenBank/DDBJ databases">
        <authorList>
            <person name="de Groot N.N."/>
        </authorList>
    </citation>
    <scope>NUCLEOTIDE SEQUENCE [LARGE SCALE GENOMIC DNA]</scope>
    <source>
        <strain evidence="1 2">DSM 12271</strain>
    </source>
</reference>
<dbReference type="AlphaFoldDB" id="A0A1I0XDT3"/>
<evidence type="ECO:0000313" key="1">
    <source>
        <dbReference type="EMBL" id="SFA98867.1"/>
    </source>
</evidence>
<gene>
    <name evidence="1" type="ORF">SAMN04488528_100829</name>
</gene>
<organism evidence="1 2">
    <name type="scientific">Clostridium frigidicarnis</name>
    <dbReference type="NCBI Taxonomy" id="84698"/>
    <lineage>
        <taxon>Bacteria</taxon>
        <taxon>Bacillati</taxon>
        <taxon>Bacillota</taxon>
        <taxon>Clostridia</taxon>
        <taxon>Eubacteriales</taxon>
        <taxon>Clostridiaceae</taxon>
        <taxon>Clostridium</taxon>
    </lineage>
</organism>
<keyword evidence="2" id="KW-1185">Reference proteome</keyword>
<protein>
    <submittedName>
        <fullName evidence="1">Uncharacterized protein</fullName>
    </submittedName>
</protein>
<dbReference type="Proteomes" id="UP000198619">
    <property type="component" value="Unassembled WGS sequence"/>
</dbReference>
<proteinExistence type="predicted"/>
<dbReference type="EMBL" id="FOKI01000008">
    <property type="protein sequence ID" value="SFA98867.1"/>
    <property type="molecule type" value="Genomic_DNA"/>
</dbReference>
<name>A0A1I0XDT3_9CLOT</name>